<dbReference type="InterPro" id="IPR042099">
    <property type="entry name" value="ANL_N_sf"/>
</dbReference>
<keyword evidence="6" id="KW-1185">Reference proteome</keyword>
<comment type="caution">
    <text evidence="5">The sequence shown here is derived from an EMBL/GenBank/DDBJ whole genome shotgun (WGS) entry which is preliminary data.</text>
</comment>
<organism evidence="5 6">
    <name type="scientific">Amycolatopsis melonis</name>
    <dbReference type="NCBI Taxonomy" id="3156488"/>
    <lineage>
        <taxon>Bacteria</taxon>
        <taxon>Bacillati</taxon>
        <taxon>Actinomycetota</taxon>
        <taxon>Actinomycetes</taxon>
        <taxon>Pseudonocardiales</taxon>
        <taxon>Pseudonocardiaceae</taxon>
        <taxon>Amycolatopsis</taxon>
    </lineage>
</organism>
<dbReference type="Gene3D" id="3.30.300.30">
    <property type="match status" value="1"/>
</dbReference>
<dbReference type="InterPro" id="IPR020845">
    <property type="entry name" value="AMP-binding_CS"/>
</dbReference>
<comment type="similarity">
    <text evidence="1">Belongs to the ATP-dependent AMP-binding enzyme family.</text>
</comment>
<feature type="domain" description="AMP-binding enzyme C-terminal" evidence="4">
    <location>
        <begin position="450"/>
        <end position="526"/>
    </location>
</feature>
<dbReference type="SUPFAM" id="SSF56801">
    <property type="entry name" value="Acetyl-CoA synthetase-like"/>
    <property type="match status" value="1"/>
</dbReference>
<evidence type="ECO:0000256" key="2">
    <source>
        <dbReference type="ARBA" id="ARBA00022598"/>
    </source>
</evidence>
<dbReference type="Pfam" id="PF13193">
    <property type="entry name" value="AMP-binding_C"/>
    <property type="match status" value="1"/>
</dbReference>
<accession>A0ABV0L7G8</accession>
<dbReference type="PANTHER" id="PTHR43201">
    <property type="entry name" value="ACYL-COA SYNTHETASE"/>
    <property type="match status" value="1"/>
</dbReference>
<reference evidence="5 6" key="1">
    <citation type="submission" date="2024-05" db="EMBL/GenBank/DDBJ databases">
        <authorList>
            <person name="Zhao H."/>
            <person name="Xu Y."/>
            <person name="Lin S."/>
            <person name="Spain J.C."/>
            <person name="Zhou N.-Y."/>
        </authorList>
    </citation>
    <scope>NUCLEOTIDE SEQUENCE [LARGE SCALE GENOMIC DNA]</scope>
    <source>
        <strain evidence="5 6">NEAU-NG30</strain>
    </source>
</reference>
<dbReference type="EMBL" id="JBDZYD010000001">
    <property type="protein sequence ID" value="MEQ0558251.1"/>
    <property type="molecule type" value="Genomic_DNA"/>
</dbReference>
<evidence type="ECO:0000259" key="4">
    <source>
        <dbReference type="Pfam" id="PF13193"/>
    </source>
</evidence>
<keyword evidence="2" id="KW-0436">Ligase</keyword>
<evidence type="ECO:0000259" key="3">
    <source>
        <dbReference type="Pfam" id="PF00501"/>
    </source>
</evidence>
<dbReference type="InterPro" id="IPR025110">
    <property type="entry name" value="AMP-bd_C"/>
</dbReference>
<evidence type="ECO:0000313" key="6">
    <source>
        <dbReference type="Proteomes" id="UP001440984"/>
    </source>
</evidence>
<gene>
    <name evidence="5" type="ORF">ABJI51_04145</name>
</gene>
<dbReference type="RefSeq" id="WP_348947571.1">
    <property type="nucleotide sequence ID" value="NZ_JBDZYD010000001.1"/>
</dbReference>
<name>A0ABV0L7G8_9PSEU</name>
<dbReference type="PANTHER" id="PTHR43201:SF5">
    <property type="entry name" value="MEDIUM-CHAIN ACYL-COA LIGASE ACSF2, MITOCHONDRIAL"/>
    <property type="match status" value="1"/>
</dbReference>
<dbReference type="InterPro" id="IPR045851">
    <property type="entry name" value="AMP-bd_C_sf"/>
</dbReference>
<protein>
    <submittedName>
        <fullName evidence="5">AMP-binding protein</fullName>
    </submittedName>
</protein>
<dbReference type="Proteomes" id="UP001440984">
    <property type="component" value="Unassembled WGS sequence"/>
</dbReference>
<evidence type="ECO:0000256" key="1">
    <source>
        <dbReference type="ARBA" id="ARBA00006432"/>
    </source>
</evidence>
<feature type="domain" description="AMP-dependent synthetase/ligase" evidence="3">
    <location>
        <begin position="36"/>
        <end position="399"/>
    </location>
</feature>
<sequence>MSVAMPEEPPVAPTRSHYPADATRPVLDLSVGRLLRQAAGEAPQRTALIWIAPDHEPRTWTYAALLADAEHAAAWLLRRFRPGDHIAVWAPNTPEWLILQYGVALAGMVLVTTNPALRERELTYALCRSNSVAVAYAEEFRGTDMAGLLGQVLTDLPEITAIPFSTWLAEIRDTDVPTATFPEVAPESPTQIQFTSGTTGFPKAAILGHRAMITNADYVRARCDSPAGAVWISAMPLFHTAGCGMAGLGNLVQRGTLVLAQLFQPALVLAAIDTFEGDVLIGVPAMLKALLAHPDVATYDLSSLQVIVSGGDTVPAELVERCEDTFSASFSTVYGQTELSPIVTQTSPHDTERDNRHTAGKPLWNVEVAILAVPDGTVVPVGTEGEICARGYQTMIGYLDMPEETAATIDADGWLHTGDLGSMDERGYVTVTGRLKDLIIRGGENIYPREIEQVLLRHPDVGNAAVIGIPDEEWGESVAAIVQPEPTGTAPTARSLHDFVREQLAPHKTPKSWYVTGDLPTNAMGKLQKFRLRDAIIANELRKLDD</sequence>
<evidence type="ECO:0000313" key="5">
    <source>
        <dbReference type="EMBL" id="MEQ0558251.1"/>
    </source>
</evidence>
<dbReference type="Pfam" id="PF00501">
    <property type="entry name" value="AMP-binding"/>
    <property type="match status" value="1"/>
</dbReference>
<proteinExistence type="inferred from homology"/>
<dbReference type="InterPro" id="IPR000873">
    <property type="entry name" value="AMP-dep_synth/lig_dom"/>
</dbReference>
<dbReference type="Gene3D" id="3.40.50.12780">
    <property type="entry name" value="N-terminal domain of ligase-like"/>
    <property type="match status" value="1"/>
</dbReference>
<dbReference type="PROSITE" id="PS00455">
    <property type="entry name" value="AMP_BINDING"/>
    <property type="match status" value="1"/>
</dbReference>